<keyword evidence="6" id="KW-1185">Reference proteome</keyword>
<dbReference type="PANTHER" id="PTHR48100">
    <property type="entry name" value="BROAD-SPECIFICITY PHOSPHATASE YOR283W-RELATED"/>
    <property type="match status" value="1"/>
</dbReference>
<keyword evidence="1" id="KW-0324">Glycolysis</keyword>
<feature type="binding site" evidence="3">
    <location>
        <begin position="396"/>
        <end position="403"/>
    </location>
    <ligand>
        <name>substrate</name>
    </ligand>
</feature>
<dbReference type="CDD" id="cd07067">
    <property type="entry name" value="HP_PGM_like"/>
    <property type="match status" value="1"/>
</dbReference>
<proteinExistence type="predicted"/>
<comment type="caution">
    <text evidence="5">The sequence shown here is derived from an EMBL/GenBank/DDBJ whole genome shotgun (WGS) entry which is preliminary data.</text>
</comment>
<protein>
    <submittedName>
        <fullName evidence="5">Uncharacterized protein</fullName>
    </submittedName>
</protein>
<feature type="compositionally biased region" description="Acidic residues" evidence="4">
    <location>
        <begin position="762"/>
        <end position="771"/>
    </location>
</feature>
<dbReference type="SMART" id="SM00855">
    <property type="entry name" value="PGAM"/>
    <property type="match status" value="2"/>
</dbReference>
<dbReference type="PROSITE" id="PS00175">
    <property type="entry name" value="PG_MUTASE"/>
    <property type="match status" value="1"/>
</dbReference>
<evidence type="ECO:0000256" key="2">
    <source>
        <dbReference type="ARBA" id="ARBA00023235"/>
    </source>
</evidence>
<dbReference type="InterPro" id="IPR013078">
    <property type="entry name" value="His_Pase_superF_clade-1"/>
</dbReference>
<reference evidence="5" key="1">
    <citation type="submission" date="2021-05" db="EMBL/GenBank/DDBJ databases">
        <title>The genome of the haptophyte Pavlova lutheri (Diacronema luteri, Pavlovales) - a model for lipid biosynthesis in eukaryotic algae.</title>
        <authorList>
            <person name="Hulatt C.J."/>
            <person name="Posewitz M.C."/>
        </authorList>
    </citation>
    <scope>NUCLEOTIDE SEQUENCE</scope>
    <source>
        <strain evidence="5">NIVA-4/92</strain>
    </source>
</reference>
<dbReference type="InterPro" id="IPR050275">
    <property type="entry name" value="PGM_Phosphatase"/>
</dbReference>
<dbReference type="GO" id="GO:0016791">
    <property type="term" value="F:phosphatase activity"/>
    <property type="evidence" value="ECO:0007669"/>
    <property type="project" value="TreeGrafter"/>
</dbReference>
<dbReference type="Pfam" id="PF00300">
    <property type="entry name" value="His_Phos_1"/>
    <property type="match status" value="2"/>
</dbReference>
<organism evidence="5 6">
    <name type="scientific">Diacronema lutheri</name>
    <name type="common">Unicellular marine alga</name>
    <name type="synonym">Monochrysis lutheri</name>
    <dbReference type="NCBI Taxonomy" id="2081491"/>
    <lineage>
        <taxon>Eukaryota</taxon>
        <taxon>Haptista</taxon>
        <taxon>Haptophyta</taxon>
        <taxon>Pavlovophyceae</taxon>
        <taxon>Pavlovales</taxon>
        <taxon>Pavlovaceae</taxon>
        <taxon>Diacronema</taxon>
    </lineage>
</organism>
<feature type="region of interest" description="Disordered" evidence="4">
    <location>
        <begin position="838"/>
        <end position="860"/>
    </location>
</feature>
<sequence length="1460" mass="149601">MDVFRAGAASAKAATKAATGRGLHAAVGVGNAVSGVLQARMRPGGRDRQPGGADAGEEASAQQLDLASSAGSLFSASSAGADAGAEASFEVQPSCPPTIEPIGSARLRAADAPVSLGLHATGSRTLELRLRVRLSAAAPAGGPSARAAPRPVAECLPPASPVHVSAEAAEACEAVLRAAGVWLSADEAREQAAARLLQAARVIGGALVDETEGVVPGGLAAQPAVPPAASAPAPALRAMRAEAMLTEGVRVRLDTVRIDGSAAACSVLMWLSDAAGRHSRARERWCQRERPCWFSSRTLHAIGLGLPPYSLEIEVEDTQRGEALGSARLALSGAELPAYFAAPATVECVGAGVLLGAAGADDAAGAAAAAGSAAPVLTLQLLPVARPRRKVLFLIRHGESTWNEAQQRGNVVALVSQSDHALNANGIAQARRLAGALAAEQRLLRAELAEAAAAAAVADPTDKLAADAAAGARPPSALRELVCADEFWTSPLTRAVQTALLALRPALRAQGAPLRVRTNAREKKNRGGFDSLGTAVGEAAMRARALVPLRAAGCEASELAEAEAVRLDAAEAESMWWDTSPESAAIVRERLSELLAQVDGADGRVIALVGHSHLFRALLQTHLHADFCADSPALADRLRGSVLANGAVLRLELDVERGGPHPIVDATVVDVQPAGGAPARLGAPAAGVGGWAGVRRNLESARASLPGTIVEDGAGVAHDAPADGTAPAGAAGGGRGGGSGGGGLGGGGWLLRRLAQRRAGAGEEEGSDDGDAAAGQLDGASDADADGERRTSGAEGEGRGVSVRQLSYSGPLATEGVLVQLLAAQHVHALPRGAIGGRAARASSPHHRRGAKGAASAGAGGTGAGGLGCVMWLERVGAAGELLCRGSAVDWPLVRPAAKRAGASAIAPTSAVWNSARWLSVPALSALASASVAYDGQRAPSTLQLRAELYDERLITVACAVLPLDSLSTYHSEALLLPPAHCHPHEAVRGAPRGAPGGAPRGAGDLVVGGELDLGGELLLVETADHDGGREGPGEAEEGAPTQLLASPPHASPPHASPPRESGEAAAAEGGGGQAGAPGATGARATVERMRQALRGKERAHLADEQRRAGGGAGHPLRAALVLHRLACAPTCIKEVFLVRHAESTWNEAKAKLALRTMMLKSDHPLSEQGMAQALALQALVADALERDALGGLALGSPLQRLAGADAVWSSPLTRALQTCLVGLRPLLLARGLSAQLRKNAREPQHMTDLNSRGVAIGAAAMMRRASEKLREVAGAARADSAELAELEGLPVDSVEVEEQWWDEGSSESSAQLQRRLHELTRQVQYSQSERIVLVTHGSVIAELLAMHLAHSREHERQRFESGSPFEEVLGGPPHEGKVDSCALVYCRLDFSREGRLITQCAVLKPRGLEDGRAGGARARALSTDAAAPMAPPDARGALPDEDARAVRPAHIWRPNILRS</sequence>
<feature type="compositionally biased region" description="Basic and acidic residues" evidence="4">
    <location>
        <begin position="1024"/>
        <end position="1033"/>
    </location>
</feature>
<dbReference type="EMBL" id="JAGTXO010000002">
    <property type="protein sequence ID" value="KAG8469470.1"/>
    <property type="molecule type" value="Genomic_DNA"/>
</dbReference>
<dbReference type="Proteomes" id="UP000751190">
    <property type="component" value="Unassembled WGS sequence"/>
</dbReference>
<feature type="region of interest" description="Disordered" evidence="4">
    <location>
        <begin position="1024"/>
        <end position="1086"/>
    </location>
</feature>
<dbReference type="SUPFAM" id="SSF53254">
    <property type="entry name" value="Phosphoglycerate mutase-like"/>
    <property type="match status" value="2"/>
</dbReference>
<evidence type="ECO:0000256" key="4">
    <source>
        <dbReference type="SAM" id="MobiDB-lite"/>
    </source>
</evidence>
<feature type="compositionally biased region" description="Low complexity" evidence="4">
    <location>
        <begin position="1422"/>
        <end position="1435"/>
    </location>
</feature>
<dbReference type="InterPro" id="IPR001345">
    <property type="entry name" value="PG/BPGM_mutase_AS"/>
</dbReference>
<name>A0A8J5XWY0_DIALT</name>
<accession>A0A8J5XWY0</accession>
<dbReference type="GO" id="GO:0005737">
    <property type="term" value="C:cytoplasm"/>
    <property type="evidence" value="ECO:0007669"/>
    <property type="project" value="TreeGrafter"/>
</dbReference>
<feature type="region of interest" description="Disordered" evidence="4">
    <location>
        <begin position="1422"/>
        <end position="1442"/>
    </location>
</feature>
<dbReference type="OrthoDB" id="496981at2759"/>
<feature type="compositionally biased region" description="Gly residues" evidence="4">
    <location>
        <begin position="730"/>
        <end position="743"/>
    </location>
</feature>
<evidence type="ECO:0000256" key="1">
    <source>
        <dbReference type="ARBA" id="ARBA00023152"/>
    </source>
</evidence>
<feature type="region of interest" description="Disordered" evidence="4">
    <location>
        <begin position="714"/>
        <end position="743"/>
    </location>
</feature>
<gene>
    <name evidence="5" type="ORF">KFE25_005925</name>
</gene>
<dbReference type="Gene3D" id="3.40.50.1240">
    <property type="entry name" value="Phosphoglycerate mutase-like"/>
    <property type="match status" value="2"/>
</dbReference>
<feature type="region of interest" description="Disordered" evidence="4">
    <location>
        <begin position="757"/>
        <end position="802"/>
    </location>
</feature>
<dbReference type="InterPro" id="IPR029033">
    <property type="entry name" value="His_PPase_superfam"/>
</dbReference>
<dbReference type="PANTHER" id="PTHR48100:SF1">
    <property type="entry name" value="HISTIDINE PHOSPHATASE FAMILY PROTEIN-RELATED"/>
    <property type="match status" value="1"/>
</dbReference>
<evidence type="ECO:0000256" key="3">
    <source>
        <dbReference type="PIRSR" id="PIRSR613078-2"/>
    </source>
</evidence>
<keyword evidence="2" id="KW-0413">Isomerase</keyword>
<feature type="compositionally biased region" description="Low complexity" evidence="4">
    <location>
        <begin position="772"/>
        <end position="782"/>
    </location>
</feature>
<evidence type="ECO:0000313" key="5">
    <source>
        <dbReference type="EMBL" id="KAG8469470.1"/>
    </source>
</evidence>
<feature type="region of interest" description="Disordered" evidence="4">
    <location>
        <begin position="987"/>
        <end position="1008"/>
    </location>
</feature>
<feature type="compositionally biased region" description="Basic and acidic residues" evidence="4">
    <location>
        <begin position="786"/>
        <end position="798"/>
    </location>
</feature>
<evidence type="ECO:0000313" key="6">
    <source>
        <dbReference type="Proteomes" id="UP000751190"/>
    </source>
</evidence>